<protein>
    <recommendedName>
        <fullName evidence="8">Myb-like domain-containing protein</fullName>
    </recommendedName>
</protein>
<dbReference type="PANTHER" id="PTHR21654:SF84">
    <property type="entry name" value="SI:DKEY-66I24.7"/>
    <property type="match status" value="1"/>
</dbReference>
<feature type="region of interest" description="Disordered" evidence="7">
    <location>
        <begin position="298"/>
        <end position="319"/>
    </location>
</feature>
<evidence type="ECO:0000256" key="1">
    <source>
        <dbReference type="ARBA" id="ARBA00004123"/>
    </source>
</evidence>
<keyword evidence="2" id="KW-0677">Repeat</keyword>
<evidence type="ECO:0000256" key="5">
    <source>
        <dbReference type="ARBA" id="ARBA00023163"/>
    </source>
</evidence>
<proteinExistence type="predicted"/>
<feature type="region of interest" description="Disordered" evidence="7">
    <location>
        <begin position="79"/>
        <end position="116"/>
    </location>
</feature>
<dbReference type="PROSITE" id="PS50090">
    <property type="entry name" value="MYB_LIKE"/>
    <property type="match status" value="2"/>
</dbReference>
<evidence type="ECO:0000313" key="9">
    <source>
        <dbReference type="EMBL" id="KAH7280507.1"/>
    </source>
</evidence>
<feature type="compositionally biased region" description="Low complexity" evidence="7">
    <location>
        <begin position="10"/>
        <end position="29"/>
    </location>
</feature>
<dbReference type="Proteomes" id="UP000825935">
    <property type="component" value="Chromosome 36"/>
</dbReference>
<feature type="domain" description="Myb-like" evidence="8">
    <location>
        <begin position="693"/>
        <end position="750"/>
    </location>
</feature>
<feature type="compositionally biased region" description="Polar residues" evidence="7">
    <location>
        <begin position="298"/>
        <end position="316"/>
    </location>
</feature>
<dbReference type="GO" id="GO:0003677">
    <property type="term" value="F:DNA binding"/>
    <property type="evidence" value="ECO:0007669"/>
    <property type="project" value="UniProtKB-KW"/>
</dbReference>
<evidence type="ECO:0000313" key="10">
    <source>
        <dbReference type="Proteomes" id="UP000825935"/>
    </source>
</evidence>
<keyword evidence="4" id="KW-0238">DNA-binding</keyword>
<feature type="region of interest" description="Disordered" evidence="7">
    <location>
        <begin position="1"/>
        <end position="52"/>
    </location>
</feature>
<feature type="compositionally biased region" description="Low complexity" evidence="7">
    <location>
        <begin position="1042"/>
        <end position="1053"/>
    </location>
</feature>
<dbReference type="Gene3D" id="1.10.10.60">
    <property type="entry name" value="Homeodomain-like"/>
    <property type="match status" value="2"/>
</dbReference>
<dbReference type="PANTHER" id="PTHR21654">
    <property type="entry name" value="FI21293P1"/>
    <property type="match status" value="1"/>
</dbReference>
<dbReference type="EMBL" id="CM035441">
    <property type="protein sequence ID" value="KAH7280507.1"/>
    <property type="molecule type" value="Genomic_DNA"/>
</dbReference>
<comment type="caution">
    <text evidence="9">The sequence shown here is derived from an EMBL/GenBank/DDBJ whole genome shotgun (WGS) entry which is preliminary data.</text>
</comment>
<feature type="domain" description="Myb-like" evidence="8">
    <location>
        <begin position="360"/>
        <end position="418"/>
    </location>
</feature>
<keyword evidence="3" id="KW-0805">Transcription regulation</keyword>
<dbReference type="GO" id="GO:0005634">
    <property type="term" value="C:nucleus"/>
    <property type="evidence" value="ECO:0007669"/>
    <property type="project" value="UniProtKB-SubCell"/>
</dbReference>
<keyword evidence="5" id="KW-0804">Transcription</keyword>
<evidence type="ECO:0000256" key="4">
    <source>
        <dbReference type="ARBA" id="ARBA00023125"/>
    </source>
</evidence>
<dbReference type="InterPro" id="IPR001005">
    <property type="entry name" value="SANT/Myb"/>
</dbReference>
<name>A0A8T2Q8U9_CERRI</name>
<organism evidence="9 10">
    <name type="scientific">Ceratopteris richardii</name>
    <name type="common">Triangle waterfern</name>
    <dbReference type="NCBI Taxonomy" id="49495"/>
    <lineage>
        <taxon>Eukaryota</taxon>
        <taxon>Viridiplantae</taxon>
        <taxon>Streptophyta</taxon>
        <taxon>Embryophyta</taxon>
        <taxon>Tracheophyta</taxon>
        <taxon>Polypodiopsida</taxon>
        <taxon>Polypodiidae</taxon>
        <taxon>Polypodiales</taxon>
        <taxon>Pteridineae</taxon>
        <taxon>Pteridaceae</taxon>
        <taxon>Parkerioideae</taxon>
        <taxon>Ceratopteris</taxon>
    </lineage>
</organism>
<evidence type="ECO:0000256" key="7">
    <source>
        <dbReference type="SAM" id="MobiDB-lite"/>
    </source>
</evidence>
<dbReference type="Pfam" id="PF13837">
    <property type="entry name" value="Myb_DNA-bind_4"/>
    <property type="match status" value="2"/>
</dbReference>
<dbReference type="SMART" id="SM00717">
    <property type="entry name" value="SANT"/>
    <property type="match status" value="2"/>
</dbReference>
<dbReference type="OrthoDB" id="691673at2759"/>
<sequence>MQQGGQYDEALPTPAAATAASTAAQHARTSLSTSTGPDPISSSQSHILSPSHITGNTGALGVQVTPSISFGASATSASPAVTTVRHPHDGGDPSPHSYSTENLLKHQHHPDQQEQHQEFLHLHDHHSNTSAHNGLQTFQSNEAQQHVDDDSTPIPLPPCTSSGFPLHQPLKKQAMAPSISINLQQKISRQETGDPIHQASIVQQQYVQPLQQYSVGRAIGSLNPCIGTTQSTTQVKQYSHPGSFQTSAISSVPSSAPGSIAQSHHSVPLADSTTEPSPEIAKLSTMFSSGFAAGFLPSSTGNRQHVGLTPSSSARDVNSERVSENIAEVAADPVIEDHDQQSQDIQAMGDDSERCGNAGNRWPRQETLALLRVRSDMDAMFRDSSLKRPLWDEVSRKLAELGFQRSAKKCKEKFENVHKYYKRTKEGKAGRQDGKNYRFFGELEALYGNAGSNPGREDSVRSAAGFVMGRSAGGTSNSPSELVARMSSPSVAHVSSVPNVSFPVPLAAADATGGSLSSDTYSSCDYSGDEYEHPSYVNPDNKKRKRKRKTLNYMMVFFENMLKQVMGKQEQMQQRFLDALERREQDRMIREEAWKRQEMARMSRENELQAQERSLAAARDAAVVALLQKMTGQAIAVPTPSGLATITAPVIQRAGTDHASPISLMNSISPCDAIIPHQNLAEDQDPFDANSKRWPKSEVLALIKIRTSLHSQFTEPGPKGALWEEIAGGMARLGYNRNAKRCKEKWENINKYFKKAKESNKNRPENAKTCPYYHQLDALYRQGLLGSSNIGNTVRPFSHRHPSSYLHKAENHTQLDQVTSARTDINVGELTSHASSSPDKILSIIPASKQVDIAAGDVASGTIIGTTLNNPAASSFRSSSIAANCGLNNCTKDMNLQNLGNNSSSNSVNLIGDPSLRAKNGMKELQTIESVSIKAGNLQTQQAETAENMQQPRSLFSSGYEEQKVGLERDAKQTDGKKVHENQYSTLVFQQQDRLAPHQAYMDQFQLVERTGGSLLPSSGTTTIPNMLQNFDKGPVGAQGNTSTTTSSTNEDY</sequence>
<comment type="subcellular location">
    <subcellularLocation>
        <location evidence="1">Nucleus</location>
    </subcellularLocation>
</comment>
<evidence type="ECO:0000256" key="2">
    <source>
        <dbReference type="ARBA" id="ARBA00022737"/>
    </source>
</evidence>
<dbReference type="FunFam" id="1.10.10.60:FF:000092">
    <property type="entry name" value="Trihelix transcription factor GT-2"/>
    <property type="match status" value="1"/>
</dbReference>
<feature type="region of interest" description="Disordered" evidence="7">
    <location>
        <begin position="243"/>
        <end position="277"/>
    </location>
</feature>
<dbReference type="InterPro" id="IPR044822">
    <property type="entry name" value="Myb_DNA-bind_4"/>
</dbReference>
<feature type="compositionally biased region" description="Low complexity" evidence="7">
    <location>
        <begin position="39"/>
        <end position="52"/>
    </location>
</feature>
<gene>
    <name evidence="9" type="ORF">KP509_36G000200</name>
</gene>
<evidence type="ECO:0000256" key="3">
    <source>
        <dbReference type="ARBA" id="ARBA00023015"/>
    </source>
</evidence>
<dbReference type="AlphaFoldDB" id="A0A8T2Q8U9"/>
<reference evidence="9" key="1">
    <citation type="submission" date="2021-08" db="EMBL/GenBank/DDBJ databases">
        <title>WGS assembly of Ceratopteris richardii.</title>
        <authorList>
            <person name="Marchant D.B."/>
            <person name="Chen G."/>
            <person name="Jenkins J."/>
            <person name="Shu S."/>
            <person name="Leebens-Mack J."/>
            <person name="Grimwood J."/>
            <person name="Schmutz J."/>
            <person name="Soltis P."/>
            <person name="Soltis D."/>
            <person name="Chen Z.-H."/>
        </authorList>
    </citation>
    <scope>NUCLEOTIDE SEQUENCE</scope>
    <source>
        <strain evidence="9">Whitten #5841</strain>
        <tissue evidence="9">Leaf</tissue>
    </source>
</reference>
<evidence type="ECO:0000259" key="8">
    <source>
        <dbReference type="PROSITE" id="PS50090"/>
    </source>
</evidence>
<dbReference type="FunFam" id="1.10.10.60:FF:000061">
    <property type="entry name" value="Trihelix transcription factor GT-2"/>
    <property type="match status" value="1"/>
</dbReference>
<keyword evidence="6" id="KW-0539">Nucleus</keyword>
<evidence type="ECO:0000256" key="6">
    <source>
        <dbReference type="ARBA" id="ARBA00023242"/>
    </source>
</evidence>
<dbReference type="CDD" id="cd12203">
    <property type="entry name" value="GT1"/>
    <property type="match status" value="2"/>
</dbReference>
<keyword evidence="10" id="KW-1185">Reference proteome</keyword>
<feature type="compositionally biased region" description="Polar residues" evidence="7">
    <location>
        <begin position="243"/>
        <end position="276"/>
    </location>
</feature>
<feature type="region of interest" description="Disordered" evidence="7">
    <location>
        <begin position="1027"/>
        <end position="1053"/>
    </location>
</feature>
<dbReference type="GO" id="GO:0010468">
    <property type="term" value="P:regulation of gene expression"/>
    <property type="evidence" value="ECO:0007669"/>
    <property type="project" value="UniProtKB-ARBA"/>
</dbReference>
<accession>A0A8T2Q8U9</accession>